<proteinExistence type="predicted"/>
<evidence type="ECO:0000313" key="2">
    <source>
        <dbReference type="EMBL" id="MDS0296282.1"/>
    </source>
</evidence>
<dbReference type="RefSeq" id="WP_310930297.1">
    <property type="nucleotide sequence ID" value="NZ_JAMQOQ010000006.1"/>
</dbReference>
<reference evidence="2 3" key="1">
    <citation type="submission" date="2022-06" db="EMBL/GenBank/DDBJ databases">
        <title>Halogeometricum sp. a new haloarchaeum isolate from saline soil.</title>
        <authorList>
            <person name="Strakova D."/>
            <person name="Galisteo C."/>
            <person name="Sanchez-Porro C."/>
            <person name="Ventosa A."/>
        </authorList>
    </citation>
    <scope>NUCLEOTIDE SEQUENCE [LARGE SCALE GENOMIC DNA]</scope>
    <source>
        <strain evidence="3">S3BR25-2</strain>
    </source>
</reference>
<feature type="region of interest" description="Disordered" evidence="1">
    <location>
        <begin position="1"/>
        <end position="33"/>
    </location>
</feature>
<dbReference type="Proteomes" id="UP001254813">
    <property type="component" value="Unassembled WGS sequence"/>
</dbReference>
<organism evidence="2 3">
    <name type="scientific">Halogeometricum luteum</name>
    <dbReference type="NCBI Taxonomy" id="2950537"/>
    <lineage>
        <taxon>Archaea</taxon>
        <taxon>Methanobacteriati</taxon>
        <taxon>Methanobacteriota</taxon>
        <taxon>Stenosarchaea group</taxon>
        <taxon>Halobacteria</taxon>
        <taxon>Halobacteriales</taxon>
        <taxon>Haloferacaceae</taxon>
        <taxon>Halogeometricum</taxon>
    </lineage>
</organism>
<keyword evidence="3" id="KW-1185">Reference proteome</keyword>
<gene>
    <name evidence="2" type="ORF">NDI79_19070</name>
</gene>
<sequence>MTDNSTDGAGDAPTVRSATLSAREDRPDATIESHDDTVVCRGHVRGRDGAAMAALGGATYDAEADELRVVVVTERDPDAGPMSIQAIAELGYDVAVEFAGGLPGTVTLVEDDADGRREAFVASL</sequence>
<evidence type="ECO:0000256" key="1">
    <source>
        <dbReference type="SAM" id="MobiDB-lite"/>
    </source>
</evidence>
<protein>
    <submittedName>
        <fullName evidence="2">Uncharacterized protein</fullName>
    </submittedName>
</protein>
<evidence type="ECO:0000313" key="3">
    <source>
        <dbReference type="Proteomes" id="UP001254813"/>
    </source>
</evidence>
<name>A0ABU2G653_9EURY</name>
<dbReference type="EMBL" id="JAMQOQ010000006">
    <property type="protein sequence ID" value="MDS0296282.1"/>
    <property type="molecule type" value="Genomic_DNA"/>
</dbReference>
<comment type="caution">
    <text evidence="2">The sequence shown here is derived from an EMBL/GenBank/DDBJ whole genome shotgun (WGS) entry which is preliminary data.</text>
</comment>
<feature type="compositionally biased region" description="Basic and acidic residues" evidence="1">
    <location>
        <begin position="22"/>
        <end position="33"/>
    </location>
</feature>
<accession>A0ABU2G653</accession>